<feature type="domain" description="HAMP" evidence="12">
    <location>
        <begin position="266"/>
        <end position="318"/>
    </location>
</feature>
<dbReference type="GO" id="GO:0007234">
    <property type="term" value="P:osmosensory signaling via phosphorelay pathway"/>
    <property type="evidence" value="ECO:0007669"/>
    <property type="project" value="TreeGrafter"/>
</dbReference>
<evidence type="ECO:0000256" key="1">
    <source>
        <dbReference type="ARBA" id="ARBA00000085"/>
    </source>
</evidence>
<organism evidence="13 14">
    <name type="scientific">Paracoccus gahaiensis</name>
    <dbReference type="NCBI Taxonomy" id="1706839"/>
    <lineage>
        <taxon>Bacteria</taxon>
        <taxon>Pseudomonadati</taxon>
        <taxon>Pseudomonadota</taxon>
        <taxon>Alphaproteobacteria</taxon>
        <taxon>Rhodobacterales</taxon>
        <taxon>Paracoccaceae</taxon>
        <taxon>Paracoccus</taxon>
    </lineage>
</organism>
<dbReference type="CDD" id="cd00082">
    <property type="entry name" value="HisKA"/>
    <property type="match status" value="1"/>
</dbReference>
<evidence type="ECO:0000256" key="7">
    <source>
        <dbReference type="ARBA" id="ARBA00022777"/>
    </source>
</evidence>
<dbReference type="Proteomes" id="UP000309747">
    <property type="component" value="Unassembled WGS sequence"/>
</dbReference>
<dbReference type="GO" id="GO:0005524">
    <property type="term" value="F:ATP binding"/>
    <property type="evidence" value="ECO:0007669"/>
    <property type="project" value="UniProtKB-KW"/>
</dbReference>
<dbReference type="PROSITE" id="PS50885">
    <property type="entry name" value="HAMP"/>
    <property type="match status" value="1"/>
</dbReference>
<keyword evidence="7" id="KW-0418">Kinase</keyword>
<keyword evidence="6" id="KW-0547">Nucleotide-binding</keyword>
<dbReference type="AlphaFoldDB" id="A0A4U0R8X0"/>
<gene>
    <name evidence="13" type="ORF">FA743_12130</name>
</gene>
<evidence type="ECO:0000256" key="6">
    <source>
        <dbReference type="ARBA" id="ARBA00022741"/>
    </source>
</evidence>
<feature type="domain" description="Histidine kinase" evidence="11">
    <location>
        <begin position="358"/>
        <end position="572"/>
    </location>
</feature>
<keyword evidence="10" id="KW-1133">Transmembrane helix</keyword>
<dbReference type="SUPFAM" id="SSF55874">
    <property type="entry name" value="ATPase domain of HSP90 chaperone/DNA topoisomerase II/histidine kinase"/>
    <property type="match status" value="1"/>
</dbReference>
<protein>
    <recommendedName>
        <fullName evidence="3">histidine kinase</fullName>
        <ecNumber evidence="3">2.7.13.3</ecNumber>
    </recommendedName>
</protein>
<feature type="transmembrane region" description="Helical" evidence="10">
    <location>
        <begin position="242"/>
        <end position="264"/>
    </location>
</feature>
<keyword evidence="4" id="KW-0597">Phosphoprotein</keyword>
<dbReference type="OrthoDB" id="9809766at2"/>
<comment type="caution">
    <text evidence="13">The sequence shown here is derived from an EMBL/GenBank/DDBJ whole genome shotgun (WGS) entry which is preliminary data.</text>
</comment>
<dbReference type="GO" id="GO:0016020">
    <property type="term" value="C:membrane"/>
    <property type="evidence" value="ECO:0007669"/>
    <property type="project" value="UniProtKB-SubCell"/>
</dbReference>
<dbReference type="InterPro" id="IPR003594">
    <property type="entry name" value="HATPase_dom"/>
</dbReference>
<keyword evidence="10" id="KW-0472">Membrane</keyword>
<evidence type="ECO:0000313" key="14">
    <source>
        <dbReference type="Proteomes" id="UP000309747"/>
    </source>
</evidence>
<dbReference type="GO" id="GO:0000156">
    <property type="term" value="F:phosphorelay response regulator activity"/>
    <property type="evidence" value="ECO:0007669"/>
    <property type="project" value="TreeGrafter"/>
</dbReference>
<reference evidence="13 14" key="1">
    <citation type="submission" date="2019-04" db="EMBL/GenBank/DDBJ databases">
        <authorList>
            <person name="Li J."/>
        </authorList>
    </citation>
    <scope>NUCLEOTIDE SEQUENCE [LARGE SCALE GENOMIC DNA]</scope>
    <source>
        <strain evidence="13 14">KCTC 42687</strain>
    </source>
</reference>
<evidence type="ECO:0000256" key="9">
    <source>
        <dbReference type="ARBA" id="ARBA00023012"/>
    </source>
</evidence>
<dbReference type="Gene3D" id="6.10.340.10">
    <property type="match status" value="1"/>
</dbReference>
<dbReference type="InterPro" id="IPR036097">
    <property type="entry name" value="HisK_dim/P_sf"/>
</dbReference>
<dbReference type="PROSITE" id="PS50109">
    <property type="entry name" value="HIS_KIN"/>
    <property type="match status" value="1"/>
</dbReference>
<dbReference type="EMBL" id="SUNI01000011">
    <property type="protein sequence ID" value="TJZ91266.1"/>
    <property type="molecule type" value="Genomic_DNA"/>
</dbReference>
<dbReference type="GO" id="GO:0030295">
    <property type="term" value="F:protein kinase activator activity"/>
    <property type="evidence" value="ECO:0007669"/>
    <property type="project" value="TreeGrafter"/>
</dbReference>
<feature type="transmembrane region" description="Helical" evidence="10">
    <location>
        <begin position="57"/>
        <end position="79"/>
    </location>
</feature>
<dbReference type="SUPFAM" id="SSF158472">
    <property type="entry name" value="HAMP domain-like"/>
    <property type="match status" value="1"/>
</dbReference>
<dbReference type="PRINTS" id="PR00344">
    <property type="entry name" value="BCTRLSENSOR"/>
</dbReference>
<evidence type="ECO:0000256" key="10">
    <source>
        <dbReference type="SAM" id="Phobius"/>
    </source>
</evidence>
<dbReference type="Pfam" id="PF00512">
    <property type="entry name" value="HisKA"/>
    <property type="match status" value="1"/>
</dbReference>
<proteinExistence type="predicted"/>
<name>A0A4U0R8X0_9RHOB</name>
<keyword evidence="5" id="KW-0808">Transferase</keyword>
<evidence type="ECO:0000256" key="5">
    <source>
        <dbReference type="ARBA" id="ARBA00022679"/>
    </source>
</evidence>
<keyword evidence="9" id="KW-0902">Two-component regulatory system</keyword>
<dbReference type="Gene3D" id="1.10.287.130">
    <property type="match status" value="1"/>
</dbReference>
<dbReference type="FunFam" id="1.10.287.130:FF:000001">
    <property type="entry name" value="Two-component sensor histidine kinase"/>
    <property type="match status" value="1"/>
</dbReference>
<sequence>MIRSLIGGSMKAMMAEPDRHAATADVLGRQSAGRFQAVRGFPHRILRNWRPTLGARIAAFQAINVLALAISAGATLFAIERLDHYIDRDRVAGRQLGAIVRLSGHLNRYSENIAELLLLGRTVFDDFSEARADVDAGLTELQRLIEQEIALVRDPVEAELKRVERAQAARMRSLFERIDQTAQRLLLLREDDRTDEALNLFRTSIEEGLDAELERLVAESLRVEEVELRRIEDRTNRLEAQLTWLVVTVCSLAVMIAVLAGIGLSRSLRRPLTRFVAATRAIGAGDFAVRLDEDLPGELGDLARQVNGSADRLGTEKQRLLDVQAGLEDEVARRTAELGEANGRLQRLDRMRMLFFADISHELRTPLTVLRGEAEVALRSGQSDGIRREALARVAEIAGQMGRLVEDLLFLARAEVGAVRFEIEPLDLTEVVEAMLAEARILGRDRDLGFDVRIPPGPLWMEADAGRLGQALLIVLDNAVKYANAGTVIDLRLMRDGDAAVFTLANDGPAIPASDVPFVFSRFYRGRNTLPVEGSGLGLSIAKWIVETHNGAISLTSGTGRTVVSIRLPLRG</sequence>
<dbReference type="GO" id="GO:0000155">
    <property type="term" value="F:phosphorelay sensor kinase activity"/>
    <property type="evidence" value="ECO:0007669"/>
    <property type="project" value="InterPro"/>
</dbReference>
<dbReference type="Pfam" id="PF02518">
    <property type="entry name" value="HATPase_c"/>
    <property type="match status" value="1"/>
</dbReference>
<accession>A0A4U0R8X0</accession>
<dbReference type="SUPFAM" id="SSF47384">
    <property type="entry name" value="Homodimeric domain of signal transducing histidine kinase"/>
    <property type="match status" value="1"/>
</dbReference>
<evidence type="ECO:0000259" key="12">
    <source>
        <dbReference type="PROSITE" id="PS50885"/>
    </source>
</evidence>
<evidence type="ECO:0000259" key="11">
    <source>
        <dbReference type="PROSITE" id="PS50109"/>
    </source>
</evidence>
<dbReference type="InterPro" id="IPR005467">
    <property type="entry name" value="His_kinase_dom"/>
</dbReference>
<evidence type="ECO:0000313" key="13">
    <source>
        <dbReference type="EMBL" id="TJZ91266.1"/>
    </source>
</evidence>
<dbReference type="PANTHER" id="PTHR42878:SF7">
    <property type="entry name" value="SENSOR HISTIDINE KINASE GLRK"/>
    <property type="match status" value="1"/>
</dbReference>
<keyword evidence="8" id="KW-0067">ATP-binding</keyword>
<comment type="subcellular location">
    <subcellularLocation>
        <location evidence="2">Membrane</location>
    </subcellularLocation>
</comment>
<evidence type="ECO:0000256" key="8">
    <source>
        <dbReference type="ARBA" id="ARBA00022840"/>
    </source>
</evidence>
<comment type="catalytic activity">
    <reaction evidence="1">
        <text>ATP + protein L-histidine = ADP + protein N-phospho-L-histidine.</text>
        <dbReference type="EC" id="2.7.13.3"/>
    </reaction>
</comment>
<dbReference type="InterPro" id="IPR036890">
    <property type="entry name" value="HATPase_C_sf"/>
</dbReference>
<dbReference type="CDD" id="cd06225">
    <property type="entry name" value="HAMP"/>
    <property type="match status" value="1"/>
</dbReference>
<dbReference type="PANTHER" id="PTHR42878">
    <property type="entry name" value="TWO-COMPONENT HISTIDINE KINASE"/>
    <property type="match status" value="1"/>
</dbReference>
<dbReference type="InterPro" id="IPR003661">
    <property type="entry name" value="HisK_dim/P_dom"/>
</dbReference>
<keyword evidence="14" id="KW-1185">Reference proteome</keyword>
<keyword evidence="10" id="KW-0812">Transmembrane</keyword>
<evidence type="ECO:0000256" key="4">
    <source>
        <dbReference type="ARBA" id="ARBA00022553"/>
    </source>
</evidence>
<dbReference type="CDD" id="cd00075">
    <property type="entry name" value="HATPase"/>
    <property type="match status" value="1"/>
</dbReference>
<dbReference type="Gene3D" id="3.30.565.10">
    <property type="entry name" value="Histidine kinase-like ATPase, C-terminal domain"/>
    <property type="match status" value="1"/>
</dbReference>
<dbReference type="InterPro" id="IPR050351">
    <property type="entry name" value="BphY/WalK/GraS-like"/>
</dbReference>
<dbReference type="SMART" id="SM00387">
    <property type="entry name" value="HATPase_c"/>
    <property type="match status" value="1"/>
</dbReference>
<dbReference type="SMART" id="SM00388">
    <property type="entry name" value="HisKA"/>
    <property type="match status" value="1"/>
</dbReference>
<evidence type="ECO:0000256" key="3">
    <source>
        <dbReference type="ARBA" id="ARBA00012438"/>
    </source>
</evidence>
<dbReference type="EC" id="2.7.13.3" evidence="3"/>
<dbReference type="RefSeq" id="WP_136886371.1">
    <property type="nucleotide sequence ID" value="NZ_SUNI01000011.1"/>
</dbReference>
<dbReference type="Pfam" id="PF00672">
    <property type="entry name" value="HAMP"/>
    <property type="match status" value="1"/>
</dbReference>
<dbReference type="SMART" id="SM00304">
    <property type="entry name" value="HAMP"/>
    <property type="match status" value="1"/>
</dbReference>
<dbReference type="InterPro" id="IPR004358">
    <property type="entry name" value="Sig_transdc_His_kin-like_C"/>
</dbReference>
<dbReference type="InterPro" id="IPR003660">
    <property type="entry name" value="HAMP_dom"/>
</dbReference>
<evidence type="ECO:0000256" key="2">
    <source>
        <dbReference type="ARBA" id="ARBA00004370"/>
    </source>
</evidence>